<keyword evidence="6" id="KW-0539">Nucleus</keyword>
<evidence type="ECO:0000256" key="6">
    <source>
        <dbReference type="ARBA" id="ARBA00023242"/>
    </source>
</evidence>
<feature type="domain" description="C2H2-type" evidence="10">
    <location>
        <begin position="217"/>
        <end position="245"/>
    </location>
</feature>
<keyword evidence="2 8" id="KW-0479">Metal-binding</keyword>
<dbReference type="GO" id="GO:0000978">
    <property type="term" value="F:RNA polymerase II cis-regulatory region sequence-specific DNA binding"/>
    <property type="evidence" value="ECO:0007669"/>
    <property type="project" value="TreeGrafter"/>
</dbReference>
<dbReference type="GO" id="GO:0008270">
    <property type="term" value="F:zinc ion binding"/>
    <property type="evidence" value="ECO:0007669"/>
    <property type="project" value="UniProtKB-UniRule"/>
</dbReference>
<dbReference type="PROSITE" id="PS51915">
    <property type="entry name" value="ZAD"/>
    <property type="match status" value="1"/>
</dbReference>
<feature type="binding site" evidence="8">
    <location>
        <position position="65"/>
    </location>
    <ligand>
        <name>Zn(2+)</name>
        <dbReference type="ChEBI" id="CHEBI:29105"/>
    </ligand>
</feature>
<reference evidence="13" key="1">
    <citation type="submission" date="2025-08" db="UniProtKB">
        <authorList>
            <consortium name="RefSeq"/>
        </authorList>
    </citation>
    <scope>IDENTIFICATION</scope>
</reference>
<evidence type="ECO:0000256" key="4">
    <source>
        <dbReference type="ARBA" id="ARBA00022771"/>
    </source>
</evidence>
<evidence type="ECO:0000256" key="2">
    <source>
        <dbReference type="ARBA" id="ARBA00022723"/>
    </source>
</evidence>
<dbReference type="Pfam" id="PF00096">
    <property type="entry name" value="zf-C2H2"/>
    <property type="match status" value="2"/>
</dbReference>
<feature type="region of interest" description="Disordered" evidence="9">
    <location>
        <begin position="128"/>
        <end position="193"/>
    </location>
</feature>
<feature type="compositionally biased region" description="Basic and acidic residues" evidence="9">
    <location>
        <begin position="177"/>
        <end position="193"/>
    </location>
</feature>
<dbReference type="PANTHER" id="PTHR23226">
    <property type="entry name" value="ZINC FINGER AND SCAN DOMAIN-CONTAINING"/>
    <property type="match status" value="1"/>
</dbReference>
<keyword evidence="5 8" id="KW-0862">Zinc</keyword>
<dbReference type="GO" id="GO:0005634">
    <property type="term" value="C:nucleus"/>
    <property type="evidence" value="ECO:0007669"/>
    <property type="project" value="UniProtKB-SubCell"/>
</dbReference>
<name>A0A6J1N473_BICAN</name>
<dbReference type="OrthoDB" id="8685330at2759"/>
<keyword evidence="4 7" id="KW-0863">Zinc-finger</keyword>
<gene>
    <name evidence="13" type="primary">LOC112047134</name>
</gene>
<dbReference type="AlphaFoldDB" id="A0A6J1N473"/>
<evidence type="ECO:0000256" key="1">
    <source>
        <dbReference type="ARBA" id="ARBA00004123"/>
    </source>
</evidence>
<accession>A0A6J1N473</accession>
<dbReference type="Proteomes" id="UP001652582">
    <property type="component" value="Chromosome 26"/>
</dbReference>
<evidence type="ECO:0000259" key="10">
    <source>
        <dbReference type="PROSITE" id="PS50157"/>
    </source>
</evidence>
<evidence type="ECO:0000256" key="9">
    <source>
        <dbReference type="SAM" id="MobiDB-lite"/>
    </source>
</evidence>
<evidence type="ECO:0000256" key="3">
    <source>
        <dbReference type="ARBA" id="ARBA00022737"/>
    </source>
</evidence>
<proteinExistence type="predicted"/>
<dbReference type="InterPro" id="IPR013087">
    <property type="entry name" value="Znf_C2H2_type"/>
</dbReference>
<feature type="domain" description="C2H2-type" evidence="10">
    <location>
        <begin position="303"/>
        <end position="330"/>
    </location>
</feature>
<dbReference type="PROSITE" id="PS50157">
    <property type="entry name" value="ZINC_FINGER_C2H2_2"/>
    <property type="match status" value="5"/>
</dbReference>
<dbReference type="InterPro" id="IPR012934">
    <property type="entry name" value="Znf_AD"/>
</dbReference>
<comment type="subcellular location">
    <subcellularLocation>
        <location evidence="1">Nucleus</location>
    </subcellularLocation>
</comment>
<evidence type="ECO:0000256" key="5">
    <source>
        <dbReference type="ARBA" id="ARBA00022833"/>
    </source>
</evidence>
<dbReference type="GO" id="GO:0000981">
    <property type="term" value="F:DNA-binding transcription factor activity, RNA polymerase II-specific"/>
    <property type="evidence" value="ECO:0007669"/>
    <property type="project" value="TreeGrafter"/>
</dbReference>
<evidence type="ECO:0000313" key="12">
    <source>
        <dbReference type="Proteomes" id="UP001652582"/>
    </source>
</evidence>
<feature type="domain" description="C2H2-type" evidence="10">
    <location>
        <begin position="331"/>
        <end position="358"/>
    </location>
</feature>
<feature type="compositionally biased region" description="Acidic residues" evidence="9">
    <location>
        <begin position="131"/>
        <end position="151"/>
    </location>
</feature>
<dbReference type="SMART" id="SM00355">
    <property type="entry name" value="ZnF_C2H2"/>
    <property type="match status" value="5"/>
</dbReference>
<keyword evidence="3" id="KW-0677">Repeat</keyword>
<evidence type="ECO:0000259" key="11">
    <source>
        <dbReference type="PROSITE" id="PS51915"/>
    </source>
</evidence>
<feature type="binding site" evidence="8">
    <location>
        <position position="13"/>
    </location>
    <ligand>
        <name>Zn(2+)</name>
        <dbReference type="ChEBI" id="CHEBI:29105"/>
    </ligand>
</feature>
<dbReference type="InterPro" id="IPR036236">
    <property type="entry name" value="Znf_C2H2_sf"/>
</dbReference>
<keyword evidence="12" id="KW-1185">Reference proteome</keyword>
<feature type="domain" description="C2H2-type" evidence="10">
    <location>
        <begin position="359"/>
        <end position="386"/>
    </location>
</feature>
<feature type="domain" description="ZAD" evidence="11">
    <location>
        <begin position="11"/>
        <end position="92"/>
    </location>
</feature>
<sequence>MAAKTWKIEKDLCRCCHAEGTFDNLAEPRTFLEKEEVYTDMLRECLDVDIPPVPGELCAITYTICTACITRLRDACNFKKQVQDCEQRFMTMYYKNAIQGVKPETVVKEELEVSLELQQSEDEILVLKKEEDDDDEDALMDFTNDDDDLSDDFPIKRPTTSTKTRSKAKPKPKPSPVKKEKPPPKKKVEAKPVKEKKGTVIYGDFTRNLEADGSESFKCNVCNNVYKKRTSFTQHYKHVHLKKRPKLRGCHLCDVKVPGHMRAFHMESHGLPAPSCGACDKKFAFPWQVLHHQKFFHMGEKQFRCDTCNLNFEYKRQLDHHNIKHTPLKPFKCEVCDKSFRWRNNLKKHMMIHLNIRPHVCKHCQEAFVQSSSLSYHLKTKHPEME</sequence>
<evidence type="ECO:0000313" key="13">
    <source>
        <dbReference type="RefSeq" id="XP_023939897.2"/>
    </source>
</evidence>
<protein>
    <submittedName>
        <fullName evidence="13">Zinc finger protein 287 isoform X7</fullName>
    </submittedName>
</protein>
<feature type="binding site" evidence="8">
    <location>
        <position position="16"/>
    </location>
    <ligand>
        <name>Zn(2+)</name>
        <dbReference type="ChEBI" id="CHEBI:29105"/>
    </ligand>
</feature>
<dbReference type="RefSeq" id="XP_023939897.2">
    <property type="nucleotide sequence ID" value="XM_024084129.2"/>
</dbReference>
<evidence type="ECO:0000256" key="8">
    <source>
        <dbReference type="PROSITE-ProRule" id="PRU01263"/>
    </source>
</evidence>
<dbReference type="Gene3D" id="3.30.160.60">
    <property type="entry name" value="Classic Zinc Finger"/>
    <property type="match status" value="3"/>
</dbReference>
<feature type="binding site" evidence="8">
    <location>
        <position position="68"/>
    </location>
    <ligand>
        <name>Zn(2+)</name>
        <dbReference type="ChEBI" id="CHEBI:29105"/>
    </ligand>
</feature>
<dbReference type="GeneID" id="112047134"/>
<evidence type="ECO:0000256" key="7">
    <source>
        <dbReference type="PROSITE-ProRule" id="PRU00042"/>
    </source>
</evidence>
<dbReference type="PROSITE" id="PS00028">
    <property type="entry name" value="ZINC_FINGER_C2H2_1"/>
    <property type="match status" value="5"/>
</dbReference>
<organism evidence="12 13">
    <name type="scientific">Bicyclus anynana</name>
    <name type="common">Squinting bush brown butterfly</name>
    <dbReference type="NCBI Taxonomy" id="110368"/>
    <lineage>
        <taxon>Eukaryota</taxon>
        <taxon>Metazoa</taxon>
        <taxon>Ecdysozoa</taxon>
        <taxon>Arthropoda</taxon>
        <taxon>Hexapoda</taxon>
        <taxon>Insecta</taxon>
        <taxon>Pterygota</taxon>
        <taxon>Neoptera</taxon>
        <taxon>Endopterygota</taxon>
        <taxon>Lepidoptera</taxon>
        <taxon>Glossata</taxon>
        <taxon>Ditrysia</taxon>
        <taxon>Papilionoidea</taxon>
        <taxon>Nymphalidae</taxon>
        <taxon>Satyrinae</taxon>
        <taxon>Satyrini</taxon>
        <taxon>Mycalesina</taxon>
        <taxon>Bicyclus</taxon>
    </lineage>
</organism>
<dbReference type="SMART" id="SM00868">
    <property type="entry name" value="zf-AD"/>
    <property type="match status" value="1"/>
</dbReference>
<dbReference type="SUPFAM" id="SSF57667">
    <property type="entry name" value="beta-beta-alpha zinc fingers"/>
    <property type="match status" value="3"/>
</dbReference>
<dbReference type="PANTHER" id="PTHR23226:SF416">
    <property type="entry name" value="FI01424P"/>
    <property type="match status" value="1"/>
</dbReference>
<feature type="domain" description="C2H2-type" evidence="10">
    <location>
        <begin position="274"/>
        <end position="302"/>
    </location>
</feature>